<feature type="transmembrane region" description="Helical" evidence="8">
    <location>
        <begin position="392"/>
        <end position="410"/>
    </location>
</feature>
<dbReference type="GO" id="GO:0003824">
    <property type="term" value="F:catalytic activity"/>
    <property type="evidence" value="ECO:0007669"/>
    <property type="project" value="InterPro"/>
</dbReference>
<organism evidence="10 11">
    <name type="scientific">Youngiibacter fragilis 232.1</name>
    <dbReference type="NCBI Taxonomy" id="994573"/>
    <lineage>
        <taxon>Bacteria</taxon>
        <taxon>Bacillati</taxon>
        <taxon>Bacillota</taxon>
        <taxon>Clostridia</taxon>
        <taxon>Eubacteriales</taxon>
        <taxon>Clostridiaceae</taxon>
        <taxon>Youngiibacter</taxon>
    </lineage>
</organism>
<dbReference type="Proteomes" id="UP000017747">
    <property type="component" value="Unassembled WGS sequence"/>
</dbReference>
<evidence type="ECO:0000259" key="9">
    <source>
        <dbReference type="PROSITE" id="PS51918"/>
    </source>
</evidence>
<sequence>MKVFLKKARAGTPFSVLDPVRVEPLELAYLKAAAEAAGAEAHIVDDLFGIRGPDVIPDAIVLTGYNTAERKILEEAKRYKERYPDIRVIVGGTHAERSSGDFHSPYVDFVVHSPDLQLFMDILRLIEGKSVEIEPSGFDMKRRGVWTIGSKRPVTGKTEIAPDRSLTEAVIEKTRYLDKGRVALVKGRIGCPYRCDFCYCRLLNGGVHIGPDYGNLLDESLQLDADHVWIVDDVFLVSRKDALEFIDAAEARNGRLSLIAYLRADFILKNSDLMGKLRECGLAEVIVGFEATSNSELDAYNKQTDALDYPEVIRILRESGIDLTALFMVSPDYRIADFRRLARFLRENSIDTYTVSILTPIKGTEGYEEMKEKLLTDRPERFDFLHLVTKPHLPAAVFYLMFLWLHLGLLRSGRIRSFIRQAL</sequence>
<evidence type="ECO:0000256" key="4">
    <source>
        <dbReference type="ARBA" id="ARBA00022691"/>
    </source>
</evidence>
<reference evidence="10 11" key="1">
    <citation type="journal article" date="2014" name="Genome Announc.">
        <title>Genome Sequence of Youngiibacter fragilis, the Type Strain of the Genus Youngiibacter.</title>
        <authorList>
            <person name="Wawrik C.B."/>
            <person name="Callaghan A.V."/>
            <person name="Stamps B.W."/>
            <person name="Wawrik B."/>
        </authorList>
    </citation>
    <scope>NUCLEOTIDE SEQUENCE [LARGE SCALE GENOMIC DNA]</scope>
    <source>
        <strain evidence="10 11">232.1</strain>
    </source>
</reference>
<gene>
    <name evidence="10" type="ORF">T472_0208210</name>
</gene>
<dbReference type="SUPFAM" id="SSF102114">
    <property type="entry name" value="Radical SAM enzymes"/>
    <property type="match status" value="1"/>
</dbReference>
<dbReference type="InterPro" id="IPR023404">
    <property type="entry name" value="rSAM_horseshoe"/>
</dbReference>
<dbReference type="GO" id="GO:0051539">
    <property type="term" value="F:4 iron, 4 sulfur cluster binding"/>
    <property type="evidence" value="ECO:0007669"/>
    <property type="project" value="UniProtKB-KW"/>
</dbReference>
<dbReference type="Gene3D" id="3.40.50.280">
    <property type="entry name" value="Cobalamin-binding domain"/>
    <property type="match status" value="1"/>
</dbReference>
<dbReference type="AlphaFoldDB" id="V7I823"/>
<dbReference type="SFLD" id="SFLDG01123">
    <property type="entry name" value="methyltransferase_(Class_B)"/>
    <property type="match status" value="1"/>
</dbReference>
<dbReference type="InterPro" id="IPR007197">
    <property type="entry name" value="rSAM"/>
</dbReference>
<keyword evidence="8" id="KW-0472">Membrane</keyword>
<evidence type="ECO:0000256" key="7">
    <source>
        <dbReference type="ARBA" id="ARBA00023014"/>
    </source>
</evidence>
<dbReference type="PROSITE" id="PS51918">
    <property type="entry name" value="RADICAL_SAM"/>
    <property type="match status" value="1"/>
</dbReference>
<keyword evidence="11" id="KW-1185">Reference proteome</keyword>
<protein>
    <submittedName>
        <fullName evidence="10">Magnesium-protoporphyrin IX monomethyl ester oxidative cyclase</fullName>
    </submittedName>
</protein>
<dbReference type="GO" id="GO:0005829">
    <property type="term" value="C:cytosol"/>
    <property type="evidence" value="ECO:0007669"/>
    <property type="project" value="TreeGrafter"/>
</dbReference>
<dbReference type="PANTHER" id="PTHR43409:SF7">
    <property type="entry name" value="BLL1977 PROTEIN"/>
    <property type="match status" value="1"/>
</dbReference>
<keyword evidence="3" id="KW-0808">Transferase</keyword>
<keyword evidence="7" id="KW-0411">Iron-sulfur</keyword>
<feature type="domain" description="Radical SAM core" evidence="9">
    <location>
        <begin position="177"/>
        <end position="395"/>
    </location>
</feature>
<evidence type="ECO:0000313" key="10">
    <source>
        <dbReference type="EMBL" id="ETA81132.1"/>
    </source>
</evidence>
<dbReference type="CDD" id="cd01335">
    <property type="entry name" value="Radical_SAM"/>
    <property type="match status" value="1"/>
</dbReference>
<keyword evidence="6" id="KW-0408">Iron</keyword>
<dbReference type="EMBL" id="AXUN02000163">
    <property type="protein sequence ID" value="ETA81132.1"/>
    <property type="molecule type" value="Genomic_DNA"/>
</dbReference>
<evidence type="ECO:0000256" key="1">
    <source>
        <dbReference type="ARBA" id="ARBA00001966"/>
    </source>
</evidence>
<keyword evidence="8" id="KW-1133">Transmembrane helix</keyword>
<dbReference type="Gene3D" id="3.80.30.20">
    <property type="entry name" value="tm_1862 like domain"/>
    <property type="match status" value="1"/>
</dbReference>
<keyword evidence="4" id="KW-0949">S-adenosyl-L-methionine</keyword>
<dbReference type="GO" id="GO:0046872">
    <property type="term" value="F:metal ion binding"/>
    <property type="evidence" value="ECO:0007669"/>
    <property type="project" value="UniProtKB-KW"/>
</dbReference>
<dbReference type="InterPro" id="IPR034466">
    <property type="entry name" value="Methyltransferase_Class_B"/>
</dbReference>
<keyword evidence="5" id="KW-0479">Metal-binding</keyword>
<proteinExistence type="predicted"/>
<keyword evidence="2" id="KW-0489">Methyltransferase</keyword>
<evidence type="ECO:0000256" key="6">
    <source>
        <dbReference type="ARBA" id="ARBA00023004"/>
    </source>
</evidence>
<dbReference type="InterPro" id="IPR006638">
    <property type="entry name" value="Elp3/MiaA/NifB-like_rSAM"/>
</dbReference>
<dbReference type="InterPro" id="IPR058240">
    <property type="entry name" value="rSAM_sf"/>
</dbReference>
<name>V7I823_9CLOT</name>
<dbReference type="RefSeq" id="WP_023387967.1">
    <property type="nucleotide sequence ID" value="NZ_AXUN02000163.1"/>
</dbReference>
<dbReference type="SMART" id="SM00729">
    <property type="entry name" value="Elp3"/>
    <property type="match status" value="1"/>
</dbReference>
<dbReference type="STRING" id="994573.T472_0208210"/>
<dbReference type="SFLD" id="SFLDG01082">
    <property type="entry name" value="B12-binding_domain_containing"/>
    <property type="match status" value="1"/>
</dbReference>
<dbReference type="InterPro" id="IPR051198">
    <property type="entry name" value="BchE-like"/>
</dbReference>
<accession>V7I823</accession>
<dbReference type="PANTHER" id="PTHR43409">
    <property type="entry name" value="ANAEROBIC MAGNESIUM-PROTOPORPHYRIN IX MONOMETHYL ESTER CYCLASE-RELATED"/>
    <property type="match status" value="1"/>
</dbReference>
<evidence type="ECO:0000256" key="5">
    <source>
        <dbReference type="ARBA" id="ARBA00022723"/>
    </source>
</evidence>
<keyword evidence="8" id="KW-0812">Transmembrane</keyword>
<dbReference type="OrthoDB" id="9801424at2"/>
<dbReference type="Pfam" id="PF04055">
    <property type="entry name" value="Radical_SAM"/>
    <property type="match status" value="1"/>
</dbReference>
<evidence type="ECO:0000256" key="8">
    <source>
        <dbReference type="SAM" id="Phobius"/>
    </source>
</evidence>
<evidence type="ECO:0000256" key="3">
    <source>
        <dbReference type="ARBA" id="ARBA00022679"/>
    </source>
</evidence>
<evidence type="ECO:0000256" key="2">
    <source>
        <dbReference type="ARBA" id="ARBA00022603"/>
    </source>
</evidence>
<comment type="caution">
    <text evidence="10">The sequence shown here is derived from an EMBL/GenBank/DDBJ whole genome shotgun (WGS) entry which is preliminary data.</text>
</comment>
<comment type="cofactor">
    <cofactor evidence="1">
        <name>[4Fe-4S] cluster</name>
        <dbReference type="ChEBI" id="CHEBI:49883"/>
    </cofactor>
</comment>
<dbReference type="eggNOG" id="COG1032">
    <property type="taxonomic scope" value="Bacteria"/>
</dbReference>
<dbReference type="SFLD" id="SFLDS00029">
    <property type="entry name" value="Radical_SAM"/>
    <property type="match status" value="1"/>
</dbReference>
<evidence type="ECO:0000313" key="11">
    <source>
        <dbReference type="Proteomes" id="UP000017747"/>
    </source>
</evidence>